<accession>A0A6J5LJC8</accession>
<sequence>MTKDKALKLAMEFVASISPAFICEATHHKKNEEHASNEPCPHVKKQKQTYEAIKEALAESEQEPVGWLDSNDKLAEFMHKDLKAEHDKRDSSTPRAFQIPLYTTPPQRTWIGLTDEEVMEIAFNFDVPSLVVRTAEAKLKEKNTP</sequence>
<reference evidence="1" key="1">
    <citation type="submission" date="2020-04" db="EMBL/GenBank/DDBJ databases">
        <authorList>
            <person name="Chiriac C."/>
            <person name="Salcher M."/>
            <person name="Ghai R."/>
            <person name="Kavagutti S V."/>
        </authorList>
    </citation>
    <scope>NUCLEOTIDE SEQUENCE</scope>
</reference>
<organism evidence="1">
    <name type="scientific">uncultured Caudovirales phage</name>
    <dbReference type="NCBI Taxonomy" id="2100421"/>
    <lineage>
        <taxon>Viruses</taxon>
        <taxon>Duplodnaviria</taxon>
        <taxon>Heunggongvirae</taxon>
        <taxon>Uroviricota</taxon>
        <taxon>Caudoviricetes</taxon>
        <taxon>Peduoviridae</taxon>
        <taxon>Maltschvirus</taxon>
        <taxon>Maltschvirus maltsch</taxon>
    </lineage>
</organism>
<gene>
    <name evidence="1" type="ORF">UFOVP272_41</name>
</gene>
<name>A0A6J5LJC8_9CAUD</name>
<evidence type="ECO:0000313" key="1">
    <source>
        <dbReference type="EMBL" id="CAB4134275.1"/>
    </source>
</evidence>
<protein>
    <submittedName>
        <fullName evidence="1">Uncharacterized protein</fullName>
    </submittedName>
</protein>
<proteinExistence type="predicted"/>
<dbReference type="EMBL" id="LR796279">
    <property type="protein sequence ID" value="CAB4134275.1"/>
    <property type="molecule type" value="Genomic_DNA"/>
</dbReference>